<name>A0AAF0U2T3_SOLVR</name>
<dbReference type="Proteomes" id="UP001234989">
    <property type="component" value="Chromosome 7"/>
</dbReference>
<proteinExistence type="predicted"/>
<evidence type="ECO:0000313" key="1">
    <source>
        <dbReference type="EMBL" id="WMV38228.1"/>
    </source>
</evidence>
<accession>A0AAF0U2T3</accession>
<dbReference type="EMBL" id="CP133618">
    <property type="protein sequence ID" value="WMV38228.1"/>
    <property type="molecule type" value="Genomic_DNA"/>
</dbReference>
<keyword evidence="2" id="KW-1185">Reference proteome</keyword>
<sequence>MRSKQRLLISIRNYIEKLRIGGLV</sequence>
<evidence type="ECO:0000313" key="2">
    <source>
        <dbReference type="Proteomes" id="UP001234989"/>
    </source>
</evidence>
<gene>
    <name evidence="1" type="ORF">MTR67_031613</name>
</gene>
<reference evidence="1" key="1">
    <citation type="submission" date="2023-08" db="EMBL/GenBank/DDBJ databases">
        <title>A de novo genome assembly of Solanum verrucosum Schlechtendal, a Mexican diploid species geographically isolated from the other diploid A-genome species in potato relatives.</title>
        <authorList>
            <person name="Hosaka K."/>
        </authorList>
    </citation>
    <scope>NUCLEOTIDE SEQUENCE</scope>
    <source>
        <tissue evidence="1">Young leaves</tissue>
    </source>
</reference>
<organism evidence="1 2">
    <name type="scientific">Solanum verrucosum</name>
    <dbReference type="NCBI Taxonomy" id="315347"/>
    <lineage>
        <taxon>Eukaryota</taxon>
        <taxon>Viridiplantae</taxon>
        <taxon>Streptophyta</taxon>
        <taxon>Embryophyta</taxon>
        <taxon>Tracheophyta</taxon>
        <taxon>Spermatophyta</taxon>
        <taxon>Magnoliopsida</taxon>
        <taxon>eudicotyledons</taxon>
        <taxon>Gunneridae</taxon>
        <taxon>Pentapetalae</taxon>
        <taxon>asterids</taxon>
        <taxon>lamiids</taxon>
        <taxon>Solanales</taxon>
        <taxon>Solanaceae</taxon>
        <taxon>Solanoideae</taxon>
        <taxon>Solaneae</taxon>
        <taxon>Solanum</taxon>
    </lineage>
</organism>
<protein>
    <submittedName>
        <fullName evidence="1">Uncharacterized protein</fullName>
    </submittedName>
</protein>
<dbReference type="AlphaFoldDB" id="A0AAF0U2T3"/>